<dbReference type="PIRSF" id="PIRSF006483">
    <property type="entry name" value="Membrane_protein_YitT"/>
    <property type="match status" value="1"/>
</dbReference>
<feature type="transmembrane region" description="Helical" evidence="6">
    <location>
        <begin position="111"/>
        <end position="131"/>
    </location>
</feature>
<keyword evidence="4 6" id="KW-1133">Transmembrane helix</keyword>
<dbReference type="Pfam" id="PF10035">
    <property type="entry name" value="DUF2179"/>
    <property type="match status" value="1"/>
</dbReference>
<evidence type="ECO:0000256" key="6">
    <source>
        <dbReference type="SAM" id="Phobius"/>
    </source>
</evidence>
<dbReference type="InterPro" id="IPR019264">
    <property type="entry name" value="DUF2179"/>
</dbReference>
<keyword evidence="5 6" id="KW-0472">Membrane</keyword>
<dbReference type="PANTHER" id="PTHR33545">
    <property type="entry name" value="UPF0750 MEMBRANE PROTEIN YITT-RELATED"/>
    <property type="match status" value="1"/>
</dbReference>
<dbReference type="Proteomes" id="UP001199355">
    <property type="component" value="Unassembled WGS sequence"/>
</dbReference>
<evidence type="ECO:0000256" key="5">
    <source>
        <dbReference type="ARBA" id="ARBA00023136"/>
    </source>
</evidence>
<dbReference type="AlphaFoldDB" id="A0AAE3AVV6"/>
<dbReference type="Gene3D" id="3.30.70.120">
    <property type="match status" value="1"/>
</dbReference>
<dbReference type="CDD" id="cd16380">
    <property type="entry name" value="YitT_C"/>
    <property type="match status" value="1"/>
</dbReference>
<evidence type="ECO:0000313" key="9">
    <source>
        <dbReference type="Proteomes" id="UP001199355"/>
    </source>
</evidence>
<evidence type="ECO:0000256" key="1">
    <source>
        <dbReference type="ARBA" id="ARBA00004651"/>
    </source>
</evidence>
<organism evidence="8 9">
    <name type="scientific">Gallintestinimicrobium propionicum</name>
    <dbReference type="NCBI Taxonomy" id="2981770"/>
    <lineage>
        <taxon>Bacteria</taxon>
        <taxon>Bacillati</taxon>
        <taxon>Bacillota</taxon>
        <taxon>Clostridia</taxon>
        <taxon>Lachnospirales</taxon>
        <taxon>Lachnospiraceae</taxon>
        <taxon>Gallintestinimicrobium</taxon>
    </lineage>
</organism>
<keyword evidence="2" id="KW-1003">Cell membrane</keyword>
<gene>
    <name evidence="8" type="ORF">LKD45_01015</name>
</gene>
<dbReference type="PANTHER" id="PTHR33545:SF9">
    <property type="entry name" value="UPF0750 MEMBRANE PROTEIN YITE"/>
    <property type="match status" value="1"/>
</dbReference>
<dbReference type="Pfam" id="PF02588">
    <property type="entry name" value="YitT_membrane"/>
    <property type="match status" value="1"/>
</dbReference>
<keyword evidence="9" id="KW-1185">Reference proteome</keyword>
<feature type="transmembrane region" description="Helical" evidence="6">
    <location>
        <begin position="81"/>
        <end position="99"/>
    </location>
</feature>
<name>A0AAE3AVV6_9FIRM</name>
<evidence type="ECO:0000256" key="3">
    <source>
        <dbReference type="ARBA" id="ARBA00022692"/>
    </source>
</evidence>
<dbReference type="InterPro" id="IPR051461">
    <property type="entry name" value="UPF0750_membrane"/>
</dbReference>
<proteinExistence type="predicted"/>
<dbReference type="InterPro" id="IPR003740">
    <property type="entry name" value="YitT"/>
</dbReference>
<dbReference type="RefSeq" id="WP_308727478.1">
    <property type="nucleotide sequence ID" value="NZ_JAJEQF010000001.1"/>
</dbReference>
<evidence type="ECO:0000256" key="2">
    <source>
        <dbReference type="ARBA" id="ARBA00022475"/>
    </source>
</evidence>
<dbReference type="GO" id="GO:0005886">
    <property type="term" value="C:plasma membrane"/>
    <property type="evidence" value="ECO:0007669"/>
    <property type="project" value="UniProtKB-SubCell"/>
</dbReference>
<sequence>MSPKLHHTLKNLFRIFLILFGNALYSLAVVAFILPSGIITGGTTGLALASAHWFHTPITAFVLCFNVLTFLLGLFVLGWKFAATTLLSTFLYPILLAFWQQFPALSSLTGDAMLCTILGGMMIGAGIGIVIRAGASTGGMDIPPLILKKLFHLPVSATLYVFDFSILILQMFFSDIEESLYGILLVMIYTFVLDKVLVIGTHQARADIVSSHYEEIRQAIFTRLDRGCTLLNATTGYLQTDQPVLMTVVSRREMASLNQIVMEIDPHAFLIISDANEVKGSGFTSNKIHKKNPNL</sequence>
<dbReference type="InterPro" id="IPR015867">
    <property type="entry name" value="N-reg_PII/ATP_PRibTrfase_C"/>
</dbReference>
<feature type="transmembrane region" description="Helical" evidence="6">
    <location>
        <begin position="179"/>
        <end position="198"/>
    </location>
</feature>
<evidence type="ECO:0000259" key="7">
    <source>
        <dbReference type="Pfam" id="PF10035"/>
    </source>
</evidence>
<evidence type="ECO:0000256" key="4">
    <source>
        <dbReference type="ARBA" id="ARBA00022989"/>
    </source>
</evidence>
<keyword evidence="3 6" id="KW-0812">Transmembrane</keyword>
<accession>A0AAE3AVV6</accession>
<reference evidence="8 9" key="1">
    <citation type="submission" date="2021-10" db="EMBL/GenBank/DDBJ databases">
        <title>Anaerobic single-cell dispensing facilitates the cultivation of human gut bacteria.</title>
        <authorList>
            <person name="Afrizal A."/>
        </authorList>
    </citation>
    <scope>NUCLEOTIDE SEQUENCE [LARGE SCALE GENOMIC DNA]</scope>
    <source>
        <strain evidence="8 9">CLA-AA-H244</strain>
    </source>
</reference>
<feature type="domain" description="DUF2179" evidence="7">
    <location>
        <begin position="226"/>
        <end position="280"/>
    </location>
</feature>
<feature type="transmembrane region" description="Helical" evidence="6">
    <location>
        <begin position="54"/>
        <end position="74"/>
    </location>
</feature>
<protein>
    <submittedName>
        <fullName evidence="8">YitT family protein</fullName>
    </submittedName>
</protein>
<comment type="caution">
    <text evidence="8">The sequence shown here is derived from an EMBL/GenBank/DDBJ whole genome shotgun (WGS) entry which is preliminary data.</text>
</comment>
<dbReference type="EMBL" id="JAJEQF010000001">
    <property type="protein sequence ID" value="MCC2166287.1"/>
    <property type="molecule type" value="Genomic_DNA"/>
</dbReference>
<comment type="subcellular location">
    <subcellularLocation>
        <location evidence="1">Cell membrane</location>
        <topology evidence="1">Multi-pass membrane protein</topology>
    </subcellularLocation>
</comment>
<feature type="transmembrane region" description="Helical" evidence="6">
    <location>
        <begin position="151"/>
        <end position="173"/>
    </location>
</feature>
<evidence type="ECO:0000313" key="8">
    <source>
        <dbReference type="EMBL" id="MCC2166287.1"/>
    </source>
</evidence>
<feature type="transmembrane region" description="Helical" evidence="6">
    <location>
        <begin position="12"/>
        <end position="34"/>
    </location>
</feature>